<dbReference type="Pfam" id="PF03372">
    <property type="entry name" value="Exo_endo_phos"/>
    <property type="match status" value="1"/>
</dbReference>
<evidence type="ECO:0000313" key="5">
    <source>
        <dbReference type="Proteomes" id="UP000630936"/>
    </source>
</evidence>
<dbReference type="Proteomes" id="UP000630936">
    <property type="component" value="Unassembled WGS sequence"/>
</dbReference>
<dbReference type="InterPro" id="IPR005135">
    <property type="entry name" value="Endo/exonuclease/phosphatase"/>
</dbReference>
<evidence type="ECO:0000313" key="4">
    <source>
        <dbReference type="EMBL" id="GGZ50634.1"/>
    </source>
</evidence>
<feature type="transmembrane region" description="Helical" evidence="2">
    <location>
        <begin position="100"/>
        <end position="119"/>
    </location>
</feature>
<evidence type="ECO:0000259" key="3">
    <source>
        <dbReference type="Pfam" id="PF03372"/>
    </source>
</evidence>
<keyword evidence="2" id="KW-1133">Transmembrane helix</keyword>
<organism evidence="4 5">
    <name type="scientific">Streptomyces inusitatus</name>
    <dbReference type="NCBI Taxonomy" id="68221"/>
    <lineage>
        <taxon>Bacteria</taxon>
        <taxon>Bacillati</taxon>
        <taxon>Actinomycetota</taxon>
        <taxon>Actinomycetes</taxon>
        <taxon>Kitasatosporales</taxon>
        <taxon>Streptomycetaceae</taxon>
        <taxon>Streptomyces</taxon>
    </lineage>
</organism>
<feature type="transmembrane region" description="Helical" evidence="2">
    <location>
        <begin position="45"/>
        <end position="63"/>
    </location>
</feature>
<name>A0A918QHS5_9ACTN</name>
<proteinExistence type="predicted"/>
<dbReference type="InterPro" id="IPR036691">
    <property type="entry name" value="Endo/exonu/phosph_ase_sf"/>
</dbReference>
<reference evidence="4" key="2">
    <citation type="submission" date="2020-09" db="EMBL/GenBank/DDBJ databases">
        <authorList>
            <person name="Sun Q."/>
            <person name="Ohkuma M."/>
        </authorList>
    </citation>
    <scope>NUCLEOTIDE SEQUENCE</scope>
    <source>
        <strain evidence="4">JCM 4988</strain>
    </source>
</reference>
<reference evidence="4" key="1">
    <citation type="journal article" date="2014" name="Int. J. Syst. Evol. Microbiol.">
        <title>Complete genome sequence of Corynebacterium casei LMG S-19264T (=DSM 44701T), isolated from a smear-ripened cheese.</title>
        <authorList>
            <consortium name="US DOE Joint Genome Institute (JGI-PGF)"/>
            <person name="Walter F."/>
            <person name="Albersmeier A."/>
            <person name="Kalinowski J."/>
            <person name="Ruckert C."/>
        </authorList>
    </citation>
    <scope>NUCLEOTIDE SEQUENCE</scope>
    <source>
        <strain evidence="4">JCM 4988</strain>
    </source>
</reference>
<protein>
    <submittedName>
        <fullName evidence="4">Membrane protein</fullName>
    </submittedName>
</protein>
<accession>A0A918QHS5</accession>
<comment type="caution">
    <text evidence="4">The sequence shown here is derived from an EMBL/GenBank/DDBJ whole genome shotgun (WGS) entry which is preliminary data.</text>
</comment>
<keyword evidence="2" id="KW-0812">Transmembrane</keyword>
<feature type="transmembrane region" description="Helical" evidence="2">
    <location>
        <begin position="75"/>
        <end position="93"/>
    </location>
</feature>
<feature type="compositionally biased region" description="Low complexity" evidence="1">
    <location>
        <begin position="26"/>
        <end position="37"/>
    </location>
</feature>
<dbReference type="Gene3D" id="3.60.10.10">
    <property type="entry name" value="Endonuclease/exonuclease/phosphatase"/>
    <property type="match status" value="1"/>
</dbReference>
<dbReference type="EMBL" id="BMWG01000020">
    <property type="protein sequence ID" value="GGZ50634.1"/>
    <property type="molecule type" value="Genomic_DNA"/>
</dbReference>
<keyword evidence="2" id="KW-0472">Membrane</keyword>
<dbReference type="SUPFAM" id="SSF56219">
    <property type="entry name" value="DNase I-like"/>
    <property type="match status" value="1"/>
</dbReference>
<evidence type="ECO:0000256" key="2">
    <source>
        <dbReference type="SAM" id="Phobius"/>
    </source>
</evidence>
<gene>
    <name evidence="4" type="ORF">GCM10010387_51120</name>
</gene>
<sequence>MHAQHDHDPPAAGPSVIQDEHPVPPTGADGPDAPPGTGRRRGVRTAVLAALYAAALIAHPLIPNGSHRSGSLVETFLPWSGLAIPPLLLLALFRRSKVALAAVTLPALAWLYLFGGSLVDKGEKGGELIVVSHNIGADNPDPAGAARRLADTGAQVIAVQELSPEARETFHEALPPRYRHHTVQGGVGLWSTYAMTGAEPVDIMPWPRALRATLSTPKGDVTVFVAHLASVRVTPMSGFTTDRRDAAARLLARAVDRERSERTLLVGDFNGTAADRGLAPVLRGMKAAQETAGDGFGFTWPARMPLARIDHILARGLRPVSARTLPATASDHLPVTASFAL</sequence>
<keyword evidence="5" id="KW-1185">Reference proteome</keyword>
<evidence type="ECO:0000256" key="1">
    <source>
        <dbReference type="SAM" id="MobiDB-lite"/>
    </source>
</evidence>
<dbReference type="AlphaFoldDB" id="A0A918QHS5"/>
<dbReference type="GO" id="GO:0003824">
    <property type="term" value="F:catalytic activity"/>
    <property type="evidence" value="ECO:0007669"/>
    <property type="project" value="InterPro"/>
</dbReference>
<dbReference type="RefSeq" id="WP_190125557.1">
    <property type="nucleotide sequence ID" value="NZ_BMWG01000020.1"/>
</dbReference>
<feature type="region of interest" description="Disordered" evidence="1">
    <location>
        <begin position="1"/>
        <end position="40"/>
    </location>
</feature>
<feature type="domain" description="Endonuclease/exonuclease/phosphatase" evidence="3">
    <location>
        <begin position="132"/>
        <end position="332"/>
    </location>
</feature>